<evidence type="ECO:0000313" key="3">
    <source>
        <dbReference type="EMBL" id="SCX83300.1"/>
    </source>
</evidence>
<dbReference type="STRING" id="419481.SAMN05216233_101542"/>
<keyword evidence="2" id="KW-0812">Transmembrane</keyword>
<dbReference type="AlphaFoldDB" id="A0A1G5AZP4"/>
<gene>
    <name evidence="3" type="ORF">SAMN05216233_101542</name>
</gene>
<keyword evidence="2" id="KW-1133">Transmembrane helix</keyword>
<feature type="compositionally biased region" description="Low complexity" evidence="1">
    <location>
        <begin position="115"/>
        <end position="131"/>
    </location>
</feature>
<evidence type="ECO:0000256" key="2">
    <source>
        <dbReference type="SAM" id="Phobius"/>
    </source>
</evidence>
<keyword evidence="4" id="KW-1185">Reference proteome</keyword>
<feature type="region of interest" description="Disordered" evidence="1">
    <location>
        <begin position="113"/>
        <end position="138"/>
    </location>
</feature>
<proteinExistence type="predicted"/>
<reference evidence="3 4" key="1">
    <citation type="submission" date="2016-10" db="EMBL/GenBank/DDBJ databases">
        <authorList>
            <person name="de Groot N.N."/>
        </authorList>
    </citation>
    <scope>NUCLEOTIDE SEQUENCE [LARGE SCALE GENOMIC DNA]</scope>
    <source>
        <strain evidence="3 4">AA1</strain>
    </source>
</reference>
<accession>A0A1G5AZP4</accession>
<organism evidence="3 4">
    <name type="scientific">Desulfoluna spongiiphila</name>
    <dbReference type="NCBI Taxonomy" id="419481"/>
    <lineage>
        <taxon>Bacteria</taxon>
        <taxon>Pseudomonadati</taxon>
        <taxon>Thermodesulfobacteriota</taxon>
        <taxon>Desulfobacteria</taxon>
        <taxon>Desulfobacterales</taxon>
        <taxon>Desulfolunaceae</taxon>
        <taxon>Desulfoluna</taxon>
    </lineage>
</organism>
<keyword evidence="2" id="KW-0472">Membrane</keyword>
<evidence type="ECO:0000313" key="4">
    <source>
        <dbReference type="Proteomes" id="UP000198870"/>
    </source>
</evidence>
<dbReference type="EMBL" id="FMUX01000001">
    <property type="protein sequence ID" value="SCX83300.1"/>
    <property type="molecule type" value="Genomic_DNA"/>
</dbReference>
<dbReference type="Proteomes" id="UP000198870">
    <property type="component" value="Unassembled WGS sequence"/>
</dbReference>
<feature type="transmembrane region" description="Helical" evidence="2">
    <location>
        <begin position="49"/>
        <end position="72"/>
    </location>
</feature>
<name>A0A1G5AZP4_9BACT</name>
<protein>
    <submittedName>
        <fullName evidence="3">Uncharacterized protein</fullName>
    </submittedName>
</protein>
<evidence type="ECO:0000256" key="1">
    <source>
        <dbReference type="SAM" id="MobiDB-lite"/>
    </source>
</evidence>
<sequence>MPSDDYTKDLQAEVARYALPNPYRHTRQWRLLFISSDGRVVHSGNYRRVVTTFLIFMGLLMVALAVATGLWLHTRSSLAESILREQGLSTTLASQAADQELLMARLALAEKNTPKKVTAPAKPKATAKASKPAPPPKPPFIRVDAMDAQRTEDGSFLNIDFKIANDTPGRKRIKGTLFLVTGTEKNRRCLPPVLLKEGIPSDPSRGEGFQMRNFTNHIFRLRTDAGKLPFKEVILYGFDQGGALRYKKKFTL</sequence>